<reference evidence="1 2" key="1">
    <citation type="submission" date="2024-10" db="EMBL/GenBank/DDBJ databases">
        <title>The Natural Products Discovery Center: Release of the First 8490 Sequenced Strains for Exploring Actinobacteria Biosynthetic Diversity.</title>
        <authorList>
            <person name="Kalkreuter E."/>
            <person name="Kautsar S.A."/>
            <person name="Yang D."/>
            <person name="Bader C.D."/>
            <person name="Teijaro C.N."/>
            <person name="Fluegel L."/>
            <person name="Davis C.M."/>
            <person name="Simpson J.R."/>
            <person name="Lauterbach L."/>
            <person name="Steele A.D."/>
            <person name="Gui C."/>
            <person name="Meng S."/>
            <person name="Li G."/>
            <person name="Viehrig K."/>
            <person name="Ye F."/>
            <person name="Su P."/>
            <person name="Kiefer A.F."/>
            <person name="Nichols A."/>
            <person name="Cepeda A.J."/>
            <person name="Yan W."/>
            <person name="Fan B."/>
            <person name="Jiang Y."/>
            <person name="Adhikari A."/>
            <person name="Zheng C.-J."/>
            <person name="Schuster L."/>
            <person name="Cowan T.M."/>
            <person name="Smanski M.J."/>
            <person name="Chevrette M.G."/>
            <person name="De Carvalho L.P.S."/>
            <person name="Shen B."/>
        </authorList>
    </citation>
    <scope>NUCLEOTIDE SEQUENCE [LARGE SCALE GENOMIC DNA]</scope>
    <source>
        <strain evidence="1 2">NPDC021253</strain>
    </source>
</reference>
<evidence type="ECO:0000313" key="2">
    <source>
        <dbReference type="Proteomes" id="UP001611075"/>
    </source>
</evidence>
<gene>
    <name evidence="1" type="ORF">ACH4OY_30805</name>
</gene>
<accession>A0ABW7STL4</accession>
<dbReference type="RefSeq" id="WP_396685696.1">
    <property type="nucleotide sequence ID" value="NZ_JBIRPU010000041.1"/>
</dbReference>
<dbReference type="Proteomes" id="UP001611075">
    <property type="component" value="Unassembled WGS sequence"/>
</dbReference>
<comment type="caution">
    <text evidence="1">The sequence shown here is derived from an EMBL/GenBank/DDBJ whole genome shotgun (WGS) entry which is preliminary data.</text>
</comment>
<proteinExistence type="predicted"/>
<sequence length="135" mass="14919">MTLLLRDYHGHPYELTSPDEAGHRFDEQITTIMPHGECGQTLTVGTPDQPVLRIDIDVDADRAAMRWLPDGSYAIDLDPDTSITVYESPDAGLHDIPADLARLNTTTARQAVIEYVTSGQRPTNVTWNHEGPPTP</sequence>
<organism evidence="1 2">
    <name type="scientific">Micromonospora rubida</name>
    <dbReference type="NCBI Taxonomy" id="2697657"/>
    <lineage>
        <taxon>Bacteria</taxon>
        <taxon>Bacillati</taxon>
        <taxon>Actinomycetota</taxon>
        <taxon>Actinomycetes</taxon>
        <taxon>Micromonosporales</taxon>
        <taxon>Micromonosporaceae</taxon>
        <taxon>Micromonospora</taxon>
    </lineage>
</organism>
<protein>
    <submittedName>
        <fullName evidence="1">Imm1 family immunity protein</fullName>
    </submittedName>
</protein>
<dbReference type="EMBL" id="JBIRPU010000041">
    <property type="protein sequence ID" value="MFI0797039.1"/>
    <property type="molecule type" value="Genomic_DNA"/>
</dbReference>
<name>A0ABW7STL4_9ACTN</name>
<dbReference type="InterPro" id="IPR025680">
    <property type="entry name" value="DddI"/>
</dbReference>
<evidence type="ECO:0000313" key="1">
    <source>
        <dbReference type="EMBL" id="MFI0797039.1"/>
    </source>
</evidence>
<keyword evidence="2" id="KW-1185">Reference proteome</keyword>
<dbReference type="Pfam" id="PF14430">
    <property type="entry name" value="Imm1"/>
    <property type="match status" value="1"/>
</dbReference>